<dbReference type="WBParaSite" id="JU765_v2.g19085.t1">
    <property type="protein sequence ID" value="JU765_v2.g19085.t1"/>
    <property type="gene ID" value="JU765_v2.g19085"/>
</dbReference>
<sequence length="300" mass="32805">MSVNTSHTPDGRGVLLFQGEGILVYCKKVDMLFEANSNPVFDRKTLSGAVYLTTHRVIFMNQGAGNLRSFTMPFFCMRNVRLEQPVFGANYMKGTALAQDGGNFQGDVLWRMTFPKGGCIEFGQALLRATDMASYVRPFNAPPPYVPTNAGYQYQAPPCYSPNNPEFQRAANTFREPPPNVYVYEQPPPYPGIFSDAPQQPPQSYANNAPYPAGQVAPGNLPYPAGPTPYPNPPYPTGQGATPYPTEVRNPGIPCYPDLSNTGPITAYPMSDGLHHRNVPTAPPHEPPPPYEAPPLPPKA</sequence>
<name>A0AC34QT17_9BILA</name>
<proteinExistence type="predicted"/>
<reference evidence="2" key="1">
    <citation type="submission" date="2022-11" db="UniProtKB">
        <authorList>
            <consortium name="WormBaseParasite"/>
        </authorList>
    </citation>
    <scope>IDENTIFICATION</scope>
</reference>
<accession>A0AC34QT17</accession>
<organism evidence="1 2">
    <name type="scientific">Panagrolaimus sp. JU765</name>
    <dbReference type="NCBI Taxonomy" id="591449"/>
    <lineage>
        <taxon>Eukaryota</taxon>
        <taxon>Metazoa</taxon>
        <taxon>Ecdysozoa</taxon>
        <taxon>Nematoda</taxon>
        <taxon>Chromadorea</taxon>
        <taxon>Rhabditida</taxon>
        <taxon>Tylenchina</taxon>
        <taxon>Panagrolaimomorpha</taxon>
        <taxon>Panagrolaimoidea</taxon>
        <taxon>Panagrolaimidae</taxon>
        <taxon>Panagrolaimus</taxon>
    </lineage>
</organism>
<evidence type="ECO:0000313" key="2">
    <source>
        <dbReference type="WBParaSite" id="JU765_v2.g19085.t1"/>
    </source>
</evidence>
<dbReference type="Proteomes" id="UP000887576">
    <property type="component" value="Unplaced"/>
</dbReference>
<protein>
    <submittedName>
        <fullName evidence="2">GRAM domain-containing protein</fullName>
    </submittedName>
</protein>
<evidence type="ECO:0000313" key="1">
    <source>
        <dbReference type="Proteomes" id="UP000887576"/>
    </source>
</evidence>